<dbReference type="PANTHER" id="PTHR13008">
    <property type="entry name" value="MAP-KINASE ACTIVATING DEATH DOMAIN PROTEIN MADD /DENN/AEX-3 C.ELEGANS"/>
    <property type="match status" value="1"/>
</dbReference>
<dbReference type="GO" id="GO:0042981">
    <property type="term" value="P:regulation of apoptotic process"/>
    <property type="evidence" value="ECO:0007669"/>
    <property type="project" value="TreeGrafter"/>
</dbReference>
<evidence type="ECO:0000256" key="10">
    <source>
        <dbReference type="SAM" id="MobiDB-lite"/>
    </source>
</evidence>
<feature type="region of interest" description="Disordered" evidence="10">
    <location>
        <begin position="823"/>
        <end position="860"/>
    </location>
</feature>
<dbReference type="GO" id="GO:0006915">
    <property type="term" value="P:apoptotic process"/>
    <property type="evidence" value="ECO:0007669"/>
    <property type="project" value="UniProtKB-KW"/>
</dbReference>
<keyword evidence="12" id="KW-0418">Kinase</keyword>
<keyword evidence="12" id="KW-0808">Transferase</keyword>
<feature type="compositionally biased region" description="Low complexity" evidence="10">
    <location>
        <begin position="678"/>
        <end position="691"/>
    </location>
</feature>
<name>A0A3S3P104_9ACAR</name>
<feature type="region of interest" description="Disordered" evidence="10">
    <location>
        <begin position="1100"/>
        <end position="1133"/>
    </location>
</feature>
<dbReference type="InterPro" id="IPR039980">
    <property type="entry name" value="MADD"/>
</dbReference>
<reference evidence="12 13" key="1">
    <citation type="journal article" date="2018" name="Gigascience">
        <title>Genomes of trombidid mites reveal novel predicted allergens and laterally-transferred genes associated with secondary metabolism.</title>
        <authorList>
            <person name="Dong X."/>
            <person name="Chaisiri K."/>
            <person name="Xia D."/>
            <person name="Armstrong S.D."/>
            <person name="Fang Y."/>
            <person name="Donnelly M.J."/>
            <person name="Kadowaki T."/>
            <person name="McGarry J.W."/>
            <person name="Darby A.C."/>
            <person name="Makepeace B.L."/>
        </authorList>
    </citation>
    <scope>NUCLEOTIDE SEQUENCE [LARGE SCALE GENOMIC DNA]</scope>
    <source>
        <strain evidence="12">UoL-WK</strain>
    </source>
</reference>
<organism evidence="12 13">
    <name type="scientific">Dinothrombium tinctorium</name>
    <dbReference type="NCBI Taxonomy" id="1965070"/>
    <lineage>
        <taxon>Eukaryota</taxon>
        <taxon>Metazoa</taxon>
        <taxon>Ecdysozoa</taxon>
        <taxon>Arthropoda</taxon>
        <taxon>Chelicerata</taxon>
        <taxon>Arachnida</taxon>
        <taxon>Acari</taxon>
        <taxon>Acariformes</taxon>
        <taxon>Trombidiformes</taxon>
        <taxon>Prostigmata</taxon>
        <taxon>Anystina</taxon>
        <taxon>Parasitengona</taxon>
        <taxon>Trombidioidea</taxon>
        <taxon>Trombidiidae</taxon>
        <taxon>Dinothrombium</taxon>
    </lineage>
</organism>
<dbReference type="InterPro" id="IPR057469">
    <property type="entry name" value="PH_MADD"/>
</dbReference>
<evidence type="ECO:0000256" key="7">
    <source>
        <dbReference type="ARBA" id="ARBA00022658"/>
    </source>
</evidence>
<feature type="compositionally biased region" description="Low complexity" evidence="10">
    <location>
        <begin position="741"/>
        <end position="751"/>
    </location>
</feature>
<dbReference type="OrthoDB" id="6282239at2759"/>
<dbReference type="InterPro" id="IPR001194">
    <property type="entry name" value="cDENN_dom"/>
</dbReference>
<keyword evidence="6" id="KW-0963">Cytoplasm</keyword>
<feature type="region of interest" description="Disordered" evidence="10">
    <location>
        <begin position="616"/>
        <end position="751"/>
    </location>
</feature>
<dbReference type="Gene3D" id="3.30.450.200">
    <property type="match status" value="1"/>
</dbReference>
<dbReference type="GO" id="GO:0005886">
    <property type="term" value="C:plasma membrane"/>
    <property type="evidence" value="ECO:0007669"/>
    <property type="project" value="UniProtKB-SubCell"/>
</dbReference>
<evidence type="ECO:0000313" key="13">
    <source>
        <dbReference type="Proteomes" id="UP000285301"/>
    </source>
</evidence>
<dbReference type="SMART" id="SM00800">
    <property type="entry name" value="uDENN"/>
    <property type="match status" value="1"/>
</dbReference>
<comment type="caution">
    <text evidence="12">The sequence shown here is derived from an EMBL/GenBank/DDBJ whole genome shotgun (WGS) entry which is preliminary data.</text>
</comment>
<dbReference type="PANTHER" id="PTHR13008:SF7">
    <property type="entry name" value="MAP KINASE-ACTIVATING DEATH DOMAIN PROTEIN"/>
    <property type="match status" value="1"/>
</dbReference>
<evidence type="ECO:0000256" key="5">
    <source>
        <dbReference type="ARBA" id="ARBA00022475"/>
    </source>
</evidence>
<dbReference type="GO" id="GO:0005829">
    <property type="term" value="C:cytosol"/>
    <property type="evidence" value="ECO:0007669"/>
    <property type="project" value="TreeGrafter"/>
</dbReference>
<dbReference type="SMART" id="SM00801">
    <property type="entry name" value="dDENN"/>
    <property type="match status" value="1"/>
</dbReference>
<dbReference type="STRING" id="1965070.A0A3S3P104"/>
<dbReference type="PROSITE" id="PS50211">
    <property type="entry name" value="DENN"/>
    <property type="match status" value="1"/>
</dbReference>
<keyword evidence="5" id="KW-1003">Cell membrane</keyword>
<feature type="region of interest" description="Disordered" evidence="10">
    <location>
        <begin position="917"/>
        <end position="943"/>
    </location>
</feature>
<gene>
    <name evidence="12" type="ORF">B4U79_07929</name>
</gene>
<evidence type="ECO:0000313" key="12">
    <source>
        <dbReference type="EMBL" id="RWS05737.1"/>
    </source>
</evidence>
<dbReference type="GO" id="GO:0032483">
    <property type="term" value="P:regulation of Rab protein signal transduction"/>
    <property type="evidence" value="ECO:0007669"/>
    <property type="project" value="TreeGrafter"/>
</dbReference>
<evidence type="ECO:0000256" key="9">
    <source>
        <dbReference type="ARBA" id="ARBA00023136"/>
    </source>
</evidence>
<evidence type="ECO:0000256" key="8">
    <source>
        <dbReference type="ARBA" id="ARBA00022703"/>
    </source>
</evidence>
<keyword evidence="8" id="KW-0053">Apoptosis</keyword>
<dbReference type="Pfam" id="PF23629">
    <property type="entry name" value="Death_MADD"/>
    <property type="match status" value="1"/>
</dbReference>
<dbReference type="InterPro" id="IPR043153">
    <property type="entry name" value="DENN_C"/>
</dbReference>
<feature type="compositionally biased region" description="Polar residues" evidence="10">
    <location>
        <begin position="1100"/>
        <end position="1119"/>
    </location>
</feature>
<dbReference type="Gene3D" id="3.40.50.11500">
    <property type="match status" value="1"/>
</dbReference>
<evidence type="ECO:0000256" key="1">
    <source>
        <dbReference type="ARBA" id="ARBA00004236"/>
    </source>
</evidence>
<proteinExistence type="inferred from homology"/>
<dbReference type="InterPro" id="IPR005112">
    <property type="entry name" value="dDENN_dom"/>
</dbReference>
<feature type="domain" description="UDENN" evidence="11">
    <location>
        <begin position="15"/>
        <end position="492"/>
    </location>
</feature>
<keyword evidence="9" id="KW-0472">Membrane</keyword>
<evidence type="ECO:0000256" key="4">
    <source>
        <dbReference type="ARBA" id="ARBA00017868"/>
    </source>
</evidence>
<dbReference type="InterPro" id="IPR037516">
    <property type="entry name" value="Tripartite_DENN"/>
</dbReference>
<dbReference type="InterPro" id="IPR005113">
    <property type="entry name" value="uDENN_dom"/>
</dbReference>
<dbReference type="GO" id="GO:0005085">
    <property type="term" value="F:guanyl-nucleotide exchange factor activity"/>
    <property type="evidence" value="ECO:0007669"/>
    <property type="project" value="UniProtKB-KW"/>
</dbReference>
<dbReference type="Pfam" id="PF03456">
    <property type="entry name" value="uDENN"/>
    <property type="match status" value="1"/>
</dbReference>
<keyword evidence="13" id="KW-1185">Reference proteome</keyword>
<comment type="subcellular location">
    <subcellularLocation>
        <location evidence="1">Cell membrane</location>
    </subcellularLocation>
    <subcellularLocation>
        <location evidence="2">Cytoplasm</location>
    </subcellularLocation>
</comment>
<dbReference type="SMART" id="SM00799">
    <property type="entry name" value="DENN"/>
    <property type="match status" value="1"/>
</dbReference>
<accession>A0A3S3P104</accession>
<evidence type="ECO:0000256" key="2">
    <source>
        <dbReference type="ARBA" id="ARBA00004496"/>
    </source>
</evidence>
<dbReference type="Pfam" id="PF02141">
    <property type="entry name" value="DENN"/>
    <property type="match status" value="1"/>
</dbReference>
<dbReference type="FunFam" id="3.40.50.11500:FF:000002">
    <property type="entry name" value="MAP kinase-activating death domain protein-like Protein"/>
    <property type="match status" value="1"/>
</dbReference>
<dbReference type="InterPro" id="IPR056574">
    <property type="entry name" value="Death_MADD"/>
</dbReference>
<feature type="compositionally biased region" description="Low complexity" evidence="10">
    <location>
        <begin position="633"/>
        <end position="655"/>
    </location>
</feature>
<dbReference type="GO" id="GO:0016301">
    <property type="term" value="F:kinase activity"/>
    <property type="evidence" value="ECO:0007669"/>
    <property type="project" value="UniProtKB-KW"/>
</dbReference>
<feature type="compositionally biased region" description="Low complexity" evidence="10">
    <location>
        <begin position="1068"/>
        <end position="1086"/>
    </location>
</feature>
<dbReference type="Pfam" id="PF25328">
    <property type="entry name" value="PH_MADD"/>
    <property type="match status" value="1"/>
</dbReference>
<sequence length="1585" mass="175408">MGDALKKHFSPRLLDYIIIVGSRQPSGTQSVHIPELLRRYPPEDHKDFPLPLDVVFFCQPEGCTSLGPRRMSLREVNSFVFALTEKDANRVRYGICVNFYRPIEKRSSIGRREKRSEDDDAAENAKRTDVCASRTISESDVSKDTCKLLESKDWIWTLLTTRIPENVNIPSAIITDVKEIETLLLRLLSAPVCVPGKTKVEIEVLPKEIRPPLIFALPDHTRFSLVDFPLHLPLELLGVETCMKVLTCILLEHKLVLQSRDYNALSMSVMAFVTMIYPLEYMFPVIPLLPTCMKSAEQLLLAPTPYIIGVPASFLMFKKNFKLPDDVWLVDLDSNKVIKPSGVEDLPSLPQPEGTVLTTHLKQALHSMSMNPQPLKNMDVLQSSSIDQPSPQQTIQDHSQAGSNRIIYGNDVDSVDVATRVAMVRFFNSPSLLANFTEHTRTIKLYPRPVVAFQVNSFLQSRPKASVFLSKFVRTQAVEFFAEWALCPTNVAFLRVQTGVFDPAIIGDKAKWFSHQLDQIYFKVWNDANNSLSAALNSSLCESGKGKVSSSDLISEESGSDSDVSTSSSYSSLSDFVKEMADSEICSDLSAQAADASCTQLLCDPQKIFHPPNELHLAIDKPKSTIPSEGEVTKTSSQGSASSSPTHSSTSSSPSVGPDEETSFKPANLLDDNESQETISSTPTTLTPSSINKLIVSPRSQPDNESLSDKDQQNRVGTPQKSHLSEQRPVSAEPAADKRSSASSSPTLSRTISISSVFSRAGSLASVGPTTSSTHSSGTTSFLDRFANEAKEVAREAKAAAVGASKSALEATKKEVGKKNLLKNLQAFGDPMKDTARDLWRSSQDREESSGRDTDSSAGSIISSVSSDFNGFADKTSSMLSGLFGSKATNLAERVKEKAQPFGPFPKVPGRKGLVERTSLIRHSTNQQRRPSDAIRSNADNRSTNRYENQQFIKEVVNGVLEGEGVGWLKLNRFKKLMEDENYRNQVVTRLNKTLERKVGPDDHIEDVCISKPVWKGMLKLITAMISGLEQSYIHNGLGGMASSLSILEIAHTHYWTKEVNDDQRGESSVATTTSVSQSSSPFGSSENLHKLAAETPTSTLQAKLPASSQINVIRSPETSETDDSLETCYDGTGAKKGNPLTKITSIDSETSELVTDAGVSSCNTSDAGSYTINPAYFHSPRPSQMSCRSTYSDSELEAGMALSGRQTRAPSIWSSKSSVSTGYRYHGGNLVGSAALPTDAQRTYLFQGLLGKERSPLWDQMQFWEDAFLDAVSQEREMIGMDQGPGEMMERYKSLSDIDKKRLEHEEDRLLSTLLYNMVAFMVMVNVPRSEIKKKVRRLLGKCHISVVYSDEINNLLDGIDNLHGNDIDLKPLASRQMHRQTFSVHLGTDSSGEMLFMEVRDDGLILRSINGTIVERWWYERVVNMTYSPKNKVLCLWRRNGGQTQWHKYYTRKCKELYYCIKEAMERAAARGAGALPGTELGGEFPVQDMKTGEGGLLQVCIEGVGLLFAHSKVGNAFKDTCHLESFTDSIHQSKWVLHLNMHLRLYCDPNVLSAFLASHIESRVKGLLRWSSTWKRKGLNVM</sequence>
<keyword evidence="7" id="KW-0344">Guanine-nucleotide releasing factor</keyword>
<dbReference type="EMBL" id="NCKU01004589">
    <property type="protein sequence ID" value="RWS05737.1"/>
    <property type="molecule type" value="Genomic_DNA"/>
</dbReference>
<protein>
    <recommendedName>
        <fullName evidence="4">MAP kinase-activating death domain protein</fullName>
    </recommendedName>
</protein>
<evidence type="ECO:0000259" key="11">
    <source>
        <dbReference type="PROSITE" id="PS50211"/>
    </source>
</evidence>
<comment type="similarity">
    <text evidence="3">Belongs to the MADD family.</text>
</comment>
<evidence type="ECO:0000256" key="6">
    <source>
        <dbReference type="ARBA" id="ARBA00022490"/>
    </source>
</evidence>
<evidence type="ECO:0000256" key="3">
    <source>
        <dbReference type="ARBA" id="ARBA00005978"/>
    </source>
</evidence>
<feature type="region of interest" description="Disordered" evidence="10">
    <location>
        <begin position="1061"/>
        <end position="1087"/>
    </location>
</feature>
<dbReference type="Proteomes" id="UP000285301">
    <property type="component" value="Unassembled WGS sequence"/>
</dbReference>
<feature type="compositionally biased region" description="Basic and acidic residues" evidence="10">
    <location>
        <begin position="831"/>
        <end position="855"/>
    </location>
</feature>